<name>A0A7T6XGN6_PENDI</name>
<gene>
    <name evidence="2" type="ORF">Pdw03_3594</name>
</gene>
<feature type="compositionally biased region" description="Polar residues" evidence="1">
    <location>
        <begin position="108"/>
        <end position="117"/>
    </location>
</feature>
<accession>A0A7T6XGN6</accession>
<dbReference type="RefSeq" id="XP_014532018.1">
    <property type="nucleotide sequence ID" value="XM_014676532.1"/>
</dbReference>
<dbReference type="GeneID" id="26236177"/>
<organism evidence="2 3">
    <name type="scientific">Penicillium digitatum</name>
    <name type="common">Green mold</name>
    <dbReference type="NCBI Taxonomy" id="36651"/>
    <lineage>
        <taxon>Eukaryota</taxon>
        <taxon>Fungi</taxon>
        <taxon>Dikarya</taxon>
        <taxon>Ascomycota</taxon>
        <taxon>Pezizomycotina</taxon>
        <taxon>Eurotiomycetes</taxon>
        <taxon>Eurotiomycetidae</taxon>
        <taxon>Eurotiales</taxon>
        <taxon>Aspergillaceae</taxon>
        <taxon>Penicillium</taxon>
    </lineage>
</organism>
<dbReference type="OMA" id="MHTQSNI"/>
<evidence type="ECO:0000256" key="1">
    <source>
        <dbReference type="SAM" id="MobiDB-lite"/>
    </source>
</evidence>
<feature type="region of interest" description="Disordered" evidence="1">
    <location>
        <begin position="88"/>
        <end position="120"/>
    </location>
</feature>
<dbReference type="KEGG" id="pdp:PDIP_78610"/>
<protein>
    <submittedName>
        <fullName evidence="2">Uncharacterized protein</fullName>
    </submittedName>
</protein>
<dbReference type="AlphaFoldDB" id="A0A7T6XGN6"/>
<proteinExistence type="predicted"/>
<evidence type="ECO:0000313" key="2">
    <source>
        <dbReference type="EMBL" id="QQK40740.1"/>
    </source>
</evidence>
<sequence>MHTQSNLYRKRSLSETSATSTSSHTSQFSQEKKRSRLSKSLLYLFRSKSPVPIDNPHRHENKMSPSRNIPRRNHKAAYFLDQHYTSTSPTQMSISMGSSTVDIPKRASTPTRKNSGNYKRYNGTVNHYGRHSNDWLFGGFSVRETVRDSLEKLRGQDKES</sequence>
<feature type="compositionally biased region" description="Polar residues" evidence="1">
    <location>
        <begin position="88"/>
        <end position="101"/>
    </location>
</feature>
<dbReference type="Proteomes" id="UP000595662">
    <property type="component" value="Chromosome 1"/>
</dbReference>
<feature type="region of interest" description="Disordered" evidence="1">
    <location>
        <begin position="1"/>
        <end position="34"/>
    </location>
</feature>
<dbReference type="EMBL" id="CP060774">
    <property type="protein sequence ID" value="QQK40740.1"/>
    <property type="molecule type" value="Genomic_DNA"/>
</dbReference>
<feature type="region of interest" description="Disordered" evidence="1">
    <location>
        <begin position="49"/>
        <end position="72"/>
    </location>
</feature>
<evidence type="ECO:0000313" key="3">
    <source>
        <dbReference type="Proteomes" id="UP000595662"/>
    </source>
</evidence>
<reference evidence="2 3" key="1">
    <citation type="submission" date="2020-08" db="EMBL/GenBank/DDBJ databases">
        <title>The completed genome sequence of the pathogenic ascomycete fungus Penicillium digitatum.</title>
        <authorList>
            <person name="Wang M."/>
        </authorList>
    </citation>
    <scope>NUCLEOTIDE SEQUENCE [LARGE SCALE GENOMIC DNA]</scope>
    <source>
        <strain evidence="2 3">PdW03</strain>
    </source>
</reference>
<feature type="compositionally biased region" description="Low complexity" evidence="1">
    <location>
        <begin position="14"/>
        <end position="29"/>
    </location>
</feature>
<dbReference type="VEuPathDB" id="FungiDB:PDIP_78610"/>